<accession>A0A0M0GI22</accession>
<feature type="transmembrane region" description="Helical" evidence="1">
    <location>
        <begin position="149"/>
        <end position="170"/>
    </location>
</feature>
<keyword evidence="1" id="KW-0472">Membrane</keyword>
<dbReference type="PATRIC" id="fig|1459.3.peg.5171"/>
<dbReference type="InterPro" id="IPR007349">
    <property type="entry name" value="DUF418"/>
</dbReference>
<gene>
    <name evidence="3" type="ORF">AF332_23455</name>
</gene>
<reference evidence="4" key="1">
    <citation type="submission" date="2015-07" db="EMBL/GenBank/DDBJ databases">
        <title>Fjat-10036 dsm4.</title>
        <authorList>
            <person name="Liu B."/>
            <person name="Wang J."/>
            <person name="Zhu Y."/>
            <person name="Liu G."/>
            <person name="Chen Q."/>
            <person name="Chen Z."/>
            <person name="Lan J."/>
            <person name="Che J."/>
            <person name="Ge C."/>
            <person name="Shi H."/>
            <person name="Pan Z."/>
            <person name="Liu X."/>
        </authorList>
    </citation>
    <scope>NUCLEOTIDE SEQUENCE [LARGE SCALE GENOMIC DNA]</scope>
    <source>
        <strain evidence="4">DSM 4</strain>
    </source>
</reference>
<sequence length="395" mass="44600">MDRQVSPVLEKDRIMSLDIMRGFAILGIFLVNMLSFHSPFLYIDPFEWWDSPADKATYAFIDIFAQASFYPLFSMLFGYGLVILRERALAKGLGFEGMAIRRFSLLLLIGIIHAFLIWHGDILINYAIFGLIFLLFVKMSGRNMLLTGILLYIIPNLLFALLLFATVLFVPADELSIYDPSSALASLQVYQNGSFSEVTAQRVEDWSGVNNLASLPIMLASIFPLFLIGGGAAKLRWLEESEKNREFLKKIMLSSLAAGLLLKLLPYLLESSLGLDYVQDIFGGPLLAIAYGLGIAVVIKSGKIPKILLPLSYVGKLSLSNYLFQSIISTVIFYSYGLGFYGKVSAFWGTLLVIFIFAFQILASRFWVARYYYGPVEWLWRSFTYLKIPNWKRKG</sequence>
<keyword evidence="1" id="KW-1133">Transmembrane helix</keyword>
<proteinExistence type="predicted"/>
<feature type="transmembrane region" description="Helical" evidence="1">
    <location>
        <begin position="122"/>
        <end position="137"/>
    </location>
</feature>
<dbReference type="STRING" id="1459.AF332_23455"/>
<feature type="transmembrane region" description="Helical" evidence="1">
    <location>
        <begin position="63"/>
        <end position="84"/>
    </location>
</feature>
<dbReference type="AlphaFoldDB" id="A0A0M0GI22"/>
<dbReference type="Pfam" id="PF04235">
    <property type="entry name" value="DUF418"/>
    <property type="match status" value="1"/>
</dbReference>
<evidence type="ECO:0000313" key="4">
    <source>
        <dbReference type="Proteomes" id="UP000037109"/>
    </source>
</evidence>
<dbReference type="EMBL" id="LGUF01000007">
    <property type="protein sequence ID" value="KON89484.1"/>
    <property type="molecule type" value="Genomic_DNA"/>
</dbReference>
<comment type="caution">
    <text evidence="3">The sequence shown here is derived from an EMBL/GenBank/DDBJ whole genome shotgun (WGS) entry which is preliminary data.</text>
</comment>
<feature type="transmembrane region" description="Helical" evidence="1">
    <location>
        <begin position="21"/>
        <end position="43"/>
    </location>
</feature>
<evidence type="ECO:0000313" key="3">
    <source>
        <dbReference type="EMBL" id="KON89484.1"/>
    </source>
</evidence>
<evidence type="ECO:0000259" key="2">
    <source>
        <dbReference type="Pfam" id="PF04235"/>
    </source>
</evidence>
<protein>
    <recommendedName>
        <fullName evidence="2">DUF418 domain-containing protein</fullName>
    </recommendedName>
</protein>
<feature type="transmembrane region" description="Helical" evidence="1">
    <location>
        <begin position="212"/>
        <end position="230"/>
    </location>
</feature>
<dbReference type="InterPro" id="IPR052529">
    <property type="entry name" value="Bact_Transport_Assoc"/>
</dbReference>
<name>A0A0M0GI22_SPOGL</name>
<dbReference type="OrthoDB" id="9807744at2"/>
<feature type="transmembrane region" description="Helical" evidence="1">
    <location>
        <begin position="99"/>
        <end position="116"/>
    </location>
</feature>
<dbReference type="PANTHER" id="PTHR30590:SF2">
    <property type="entry name" value="INNER MEMBRANE PROTEIN"/>
    <property type="match status" value="1"/>
</dbReference>
<feature type="transmembrane region" description="Helical" evidence="1">
    <location>
        <begin position="281"/>
        <end position="299"/>
    </location>
</feature>
<keyword evidence="4" id="KW-1185">Reference proteome</keyword>
<dbReference type="PANTHER" id="PTHR30590">
    <property type="entry name" value="INNER MEMBRANE PROTEIN"/>
    <property type="match status" value="1"/>
</dbReference>
<feature type="domain" description="DUF418" evidence="2">
    <location>
        <begin position="232"/>
        <end position="387"/>
    </location>
</feature>
<feature type="transmembrane region" description="Helical" evidence="1">
    <location>
        <begin position="251"/>
        <end position="269"/>
    </location>
</feature>
<dbReference type="RefSeq" id="WP_053436850.1">
    <property type="nucleotide sequence ID" value="NZ_LGUF01000007.1"/>
</dbReference>
<dbReference type="Proteomes" id="UP000037109">
    <property type="component" value="Unassembled WGS sequence"/>
</dbReference>
<keyword evidence="1" id="KW-0812">Transmembrane</keyword>
<organism evidence="3 4">
    <name type="scientific">Sporosarcina globispora</name>
    <name type="common">Bacillus globisporus</name>
    <dbReference type="NCBI Taxonomy" id="1459"/>
    <lineage>
        <taxon>Bacteria</taxon>
        <taxon>Bacillati</taxon>
        <taxon>Bacillota</taxon>
        <taxon>Bacilli</taxon>
        <taxon>Bacillales</taxon>
        <taxon>Caryophanaceae</taxon>
        <taxon>Sporosarcina</taxon>
    </lineage>
</organism>
<feature type="transmembrane region" description="Helical" evidence="1">
    <location>
        <begin position="319"/>
        <end position="341"/>
    </location>
</feature>
<feature type="transmembrane region" description="Helical" evidence="1">
    <location>
        <begin position="347"/>
        <end position="368"/>
    </location>
</feature>
<evidence type="ECO:0000256" key="1">
    <source>
        <dbReference type="SAM" id="Phobius"/>
    </source>
</evidence>